<reference evidence="1" key="1">
    <citation type="submission" date="2021-03" db="EMBL/GenBank/DDBJ databases">
        <title>Draft genome sequence of rust myrtle Austropuccinia psidii MF-1, a brazilian biotype.</title>
        <authorList>
            <person name="Quecine M.C."/>
            <person name="Pachon D.M.R."/>
            <person name="Bonatelli M.L."/>
            <person name="Correr F.H."/>
            <person name="Franceschini L.M."/>
            <person name="Leite T.F."/>
            <person name="Margarido G.R.A."/>
            <person name="Almeida C.A."/>
            <person name="Ferrarezi J.A."/>
            <person name="Labate C.A."/>
        </authorList>
    </citation>
    <scope>NUCLEOTIDE SEQUENCE</scope>
    <source>
        <strain evidence="1">MF-1</strain>
    </source>
</reference>
<organism evidence="1 2">
    <name type="scientific">Austropuccinia psidii MF-1</name>
    <dbReference type="NCBI Taxonomy" id="1389203"/>
    <lineage>
        <taxon>Eukaryota</taxon>
        <taxon>Fungi</taxon>
        <taxon>Dikarya</taxon>
        <taxon>Basidiomycota</taxon>
        <taxon>Pucciniomycotina</taxon>
        <taxon>Pucciniomycetes</taxon>
        <taxon>Pucciniales</taxon>
        <taxon>Sphaerophragmiaceae</taxon>
        <taxon>Austropuccinia</taxon>
    </lineage>
</organism>
<dbReference type="EMBL" id="AVOT02051862">
    <property type="protein sequence ID" value="MBW0546835.1"/>
    <property type="molecule type" value="Genomic_DNA"/>
</dbReference>
<protein>
    <submittedName>
        <fullName evidence="1">Uncharacterized protein</fullName>
    </submittedName>
</protein>
<sequence length="120" mass="13507">MHDLGTHVCKTVYEGVHMSNGILRIYCSAEYNFNGSGCSQYYSTHTKDLGSQELIERRLGKSRGFHHNGLYNEALQLIIFDFQLGNSGKVLAEEVNDLSVQFWGIHDEASNDSGKFQNNC</sequence>
<dbReference type="Proteomes" id="UP000765509">
    <property type="component" value="Unassembled WGS sequence"/>
</dbReference>
<evidence type="ECO:0000313" key="1">
    <source>
        <dbReference type="EMBL" id="MBW0546835.1"/>
    </source>
</evidence>
<accession>A0A9Q3INB8</accession>
<evidence type="ECO:0000313" key="2">
    <source>
        <dbReference type="Proteomes" id="UP000765509"/>
    </source>
</evidence>
<comment type="caution">
    <text evidence="1">The sequence shown here is derived from an EMBL/GenBank/DDBJ whole genome shotgun (WGS) entry which is preliminary data.</text>
</comment>
<proteinExistence type="predicted"/>
<dbReference type="AlphaFoldDB" id="A0A9Q3INB8"/>
<gene>
    <name evidence="1" type="ORF">O181_086550</name>
</gene>
<name>A0A9Q3INB8_9BASI</name>
<keyword evidence="2" id="KW-1185">Reference proteome</keyword>